<keyword evidence="3" id="KW-1185">Reference proteome</keyword>
<evidence type="ECO:0000256" key="1">
    <source>
        <dbReference type="SAM" id="MobiDB-lite"/>
    </source>
</evidence>
<reference evidence="2 3" key="1">
    <citation type="submission" date="2021-06" db="EMBL/GenBank/DDBJ databases">
        <title>Caerostris extrusa draft genome.</title>
        <authorList>
            <person name="Kono N."/>
            <person name="Arakawa K."/>
        </authorList>
    </citation>
    <scope>NUCLEOTIDE SEQUENCE [LARGE SCALE GENOMIC DNA]</scope>
</reference>
<feature type="compositionally biased region" description="Polar residues" evidence="1">
    <location>
        <begin position="121"/>
        <end position="134"/>
    </location>
</feature>
<feature type="compositionally biased region" description="Polar residues" evidence="1">
    <location>
        <begin position="61"/>
        <end position="78"/>
    </location>
</feature>
<gene>
    <name evidence="2" type="ORF">CEXT_54581</name>
</gene>
<sequence>MRKQQTTIPPLKEDADSIAISPAEKAEAIADCWKLQFEQNTNMSHEFTNNLITSETDKKPSTSTATEAKQATRNTTKPTAADADKRNKKPKRRMEDEDGFIFPAKHLIARGTPAGAGKRPQISTTNTFLSTNPTPEVADEEVTPTEQAFVGQAFASS</sequence>
<dbReference type="AlphaFoldDB" id="A0AAV4WNF0"/>
<comment type="caution">
    <text evidence="2">The sequence shown here is derived from an EMBL/GenBank/DDBJ whole genome shotgun (WGS) entry which is preliminary data.</text>
</comment>
<proteinExistence type="predicted"/>
<protein>
    <submittedName>
        <fullName evidence="2">Uncharacterized protein</fullName>
    </submittedName>
</protein>
<dbReference type="Proteomes" id="UP001054945">
    <property type="component" value="Unassembled WGS sequence"/>
</dbReference>
<organism evidence="2 3">
    <name type="scientific">Caerostris extrusa</name>
    <name type="common">Bark spider</name>
    <name type="synonym">Caerostris bankana</name>
    <dbReference type="NCBI Taxonomy" id="172846"/>
    <lineage>
        <taxon>Eukaryota</taxon>
        <taxon>Metazoa</taxon>
        <taxon>Ecdysozoa</taxon>
        <taxon>Arthropoda</taxon>
        <taxon>Chelicerata</taxon>
        <taxon>Arachnida</taxon>
        <taxon>Araneae</taxon>
        <taxon>Araneomorphae</taxon>
        <taxon>Entelegynae</taxon>
        <taxon>Araneoidea</taxon>
        <taxon>Araneidae</taxon>
        <taxon>Caerostris</taxon>
    </lineage>
</organism>
<dbReference type="EMBL" id="BPLR01016391">
    <property type="protein sequence ID" value="GIY83476.1"/>
    <property type="molecule type" value="Genomic_DNA"/>
</dbReference>
<feature type="region of interest" description="Disordered" evidence="1">
    <location>
        <begin position="49"/>
        <end position="143"/>
    </location>
</feature>
<name>A0AAV4WNF0_CAEEX</name>
<evidence type="ECO:0000313" key="2">
    <source>
        <dbReference type="EMBL" id="GIY83476.1"/>
    </source>
</evidence>
<accession>A0AAV4WNF0</accession>
<evidence type="ECO:0000313" key="3">
    <source>
        <dbReference type="Proteomes" id="UP001054945"/>
    </source>
</evidence>